<dbReference type="EMBL" id="JAGKQM010000015">
    <property type="protein sequence ID" value="KAH0878676.1"/>
    <property type="molecule type" value="Genomic_DNA"/>
</dbReference>
<keyword evidence="2" id="KW-1185">Reference proteome</keyword>
<evidence type="ECO:0000313" key="1">
    <source>
        <dbReference type="EMBL" id="KAH0878676.1"/>
    </source>
</evidence>
<gene>
    <name evidence="1" type="ORF">HID58_066070</name>
</gene>
<dbReference type="Proteomes" id="UP000824890">
    <property type="component" value="Unassembled WGS sequence"/>
</dbReference>
<comment type="caution">
    <text evidence="1">The sequence shown here is derived from an EMBL/GenBank/DDBJ whole genome shotgun (WGS) entry which is preliminary data.</text>
</comment>
<name>A0ABQ7ZF40_BRANA</name>
<sequence>MATTSTTTTTTPTATSAATVTVIISTDATTVIISTDTTTVIISTAIITTTVIISAATIPTTTYTATSTTTATIVISRVRRDSSRLAPASPYISINSLFAAKPSPCLFPFAKPTQAVAFHLLFFSETSPLPPHQGHSHKAEMQHLQCLARTPLV</sequence>
<protein>
    <submittedName>
        <fullName evidence="1">Uncharacterized protein</fullName>
    </submittedName>
</protein>
<evidence type="ECO:0000313" key="2">
    <source>
        <dbReference type="Proteomes" id="UP000824890"/>
    </source>
</evidence>
<accession>A0ABQ7ZF40</accession>
<reference evidence="1 2" key="1">
    <citation type="submission" date="2021-05" db="EMBL/GenBank/DDBJ databases">
        <title>Genome Assembly of Synthetic Allotetraploid Brassica napus Reveals Homoeologous Exchanges between Subgenomes.</title>
        <authorList>
            <person name="Davis J.T."/>
        </authorList>
    </citation>
    <scope>NUCLEOTIDE SEQUENCE [LARGE SCALE GENOMIC DNA]</scope>
    <source>
        <strain evidence="2">cv. Da-Ae</strain>
        <tissue evidence="1">Seedling</tissue>
    </source>
</reference>
<organism evidence="1 2">
    <name type="scientific">Brassica napus</name>
    <name type="common">Rape</name>
    <dbReference type="NCBI Taxonomy" id="3708"/>
    <lineage>
        <taxon>Eukaryota</taxon>
        <taxon>Viridiplantae</taxon>
        <taxon>Streptophyta</taxon>
        <taxon>Embryophyta</taxon>
        <taxon>Tracheophyta</taxon>
        <taxon>Spermatophyta</taxon>
        <taxon>Magnoliopsida</taxon>
        <taxon>eudicotyledons</taxon>
        <taxon>Gunneridae</taxon>
        <taxon>Pentapetalae</taxon>
        <taxon>rosids</taxon>
        <taxon>malvids</taxon>
        <taxon>Brassicales</taxon>
        <taxon>Brassicaceae</taxon>
        <taxon>Brassiceae</taxon>
        <taxon>Brassica</taxon>
    </lineage>
</organism>
<proteinExistence type="predicted"/>